<dbReference type="InterPro" id="IPR010982">
    <property type="entry name" value="Lambda_DNA-bd_dom_sf"/>
</dbReference>
<dbReference type="SUPFAM" id="SSF47413">
    <property type="entry name" value="lambda repressor-like DNA-binding domains"/>
    <property type="match status" value="1"/>
</dbReference>
<dbReference type="EMBL" id="FOFR01000021">
    <property type="protein sequence ID" value="SES07449.1"/>
    <property type="molecule type" value="Genomic_DNA"/>
</dbReference>
<organism evidence="3 4">
    <name type="scientific">Lentzea xinjiangensis</name>
    <dbReference type="NCBI Taxonomy" id="402600"/>
    <lineage>
        <taxon>Bacteria</taxon>
        <taxon>Bacillati</taxon>
        <taxon>Actinomycetota</taxon>
        <taxon>Actinomycetes</taxon>
        <taxon>Pseudonocardiales</taxon>
        <taxon>Pseudonocardiaceae</taxon>
        <taxon>Lentzea</taxon>
    </lineage>
</organism>
<dbReference type="PANTHER" id="PTHR35010:SF2">
    <property type="entry name" value="BLL4672 PROTEIN"/>
    <property type="match status" value="1"/>
</dbReference>
<reference evidence="4" key="1">
    <citation type="submission" date="2016-10" db="EMBL/GenBank/DDBJ databases">
        <authorList>
            <person name="Varghese N."/>
            <person name="Submissions S."/>
        </authorList>
    </citation>
    <scope>NUCLEOTIDE SEQUENCE [LARGE SCALE GENOMIC DNA]</scope>
    <source>
        <strain evidence="4">CGMCC 4.3525</strain>
    </source>
</reference>
<proteinExistence type="predicted"/>
<dbReference type="SMART" id="SM00530">
    <property type="entry name" value="HTH_XRE"/>
    <property type="match status" value="1"/>
</dbReference>
<evidence type="ECO:0000256" key="1">
    <source>
        <dbReference type="SAM" id="MobiDB-lite"/>
    </source>
</evidence>
<dbReference type="GO" id="GO:0003677">
    <property type="term" value="F:DNA binding"/>
    <property type="evidence" value="ECO:0007669"/>
    <property type="project" value="InterPro"/>
</dbReference>
<dbReference type="AlphaFoldDB" id="A0A1H9UDM4"/>
<name>A0A1H9UDM4_9PSEU</name>
<sequence length="295" mass="32879">METRNALGAFLRARRERTDPEQAGVVLASRRRTPGLRREEVALLAGVSTDYYTRLEQGRERHPSDQVLDALARTLGLDAEETAHLHRLAKAAPAGTRRGGGDRADPSLLQLMEGWDHAPVLVLGHRMDVLAANRLGRALHARMVEANEDNLVRFIFLHPAARELYDNWDRVARSALAALRSASGLRPDDSRMNELVGGLSVRSAEFRTLWARHDVRAKRREVKQFRHHEVGELNLSYDSLTVNGIADQQLIVYRAEDEGTRQALVLLGALAAEYPADSTPGKRSIPDSARQPSDR</sequence>
<evidence type="ECO:0000313" key="4">
    <source>
        <dbReference type="Proteomes" id="UP000199352"/>
    </source>
</evidence>
<dbReference type="OrthoDB" id="4790304at2"/>
<dbReference type="Gene3D" id="1.10.260.40">
    <property type="entry name" value="lambda repressor-like DNA-binding domains"/>
    <property type="match status" value="1"/>
</dbReference>
<dbReference type="InterPro" id="IPR041413">
    <property type="entry name" value="MLTR_LBD"/>
</dbReference>
<dbReference type="CDD" id="cd00093">
    <property type="entry name" value="HTH_XRE"/>
    <property type="match status" value="1"/>
</dbReference>
<dbReference type="Gene3D" id="3.30.450.180">
    <property type="match status" value="1"/>
</dbReference>
<dbReference type="Pfam" id="PF17765">
    <property type="entry name" value="MLTR_LBD"/>
    <property type="match status" value="1"/>
</dbReference>
<dbReference type="Pfam" id="PF13560">
    <property type="entry name" value="HTH_31"/>
    <property type="match status" value="1"/>
</dbReference>
<evidence type="ECO:0000313" key="3">
    <source>
        <dbReference type="EMBL" id="SES07449.1"/>
    </source>
</evidence>
<protein>
    <submittedName>
        <fullName evidence="3">Helix-turn-helix domain-containing protein</fullName>
    </submittedName>
</protein>
<gene>
    <name evidence="3" type="ORF">SAMN05216188_12145</name>
</gene>
<dbReference type="InterPro" id="IPR001387">
    <property type="entry name" value="Cro/C1-type_HTH"/>
</dbReference>
<accession>A0A1H9UDM4</accession>
<evidence type="ECO:0000259" key="2">
    <source>
        <dbReference type="PROSITE" id="PS50943"/>
    </source>
</evidence>
<dbReference type="RefSeq" id="WP_089958544.1">
    <property type="nucleotide sequence ID" value="NZ_FOFR01000021.1"/>
</dbReference>
<dbReference type="PANTHER" id="PTHR35010">
    <property type="entry name" value="BLL4672 PROTEIN-RELATED"/>
    <property type="match status" value="1"/>
</dbReference>
<keyword evidence="4" id="KW-1185">Reference proteome</keyword>
<feature type="domain" description="HTH cro/C1-type" evidence="2">
    <location>
        <begin position="27"/>
        <end position="82"/>
    </location>
</feature>
<dbReference type="PROSITE" id="PS50943">
    <property type="entry name" value="HTH_CROC1"/>
    <property type="match status" value="1"/>
</dbReference>
<feature type="region of interest" description="Disordered" evidence="1">
    <location>
        <begin position="275"/>
        <end position="295"/>
    </location>
</feature>
<dbReference type="Proteomes" id="UP000199352">
    <property type="component" value="Unassembled WGS sequence"/>
</dbReference>
<dbReference type="STRING" id="402600.SAMN05216188_12145"/>